<reference evidence="2" key="2">
    <citation type="submission" date="2023-06" db="EMBL/GenBank/DDBJ databases">
        <authorList>
            <consortium name="Lawrence Berkeley National Laboratory"/>
            <person name="Mondo S.J."/>
            <person name="Hensen N."/>
            <person name="Bonometti L."/>
            <person name="Westerberg I."/>
            <person name="Brannstrom I.O."/>
            <person name="Guillou S."/>
            <person name="Cros-Aarteil S."/>
            <person name="Calhoun S."/>
            <person name="Haridas S."/>
            <person name="Kuo A."/>
            <person name="Pangilinan J."/>
            <person name="Riley R."/>
            <person name="Labutti K."/>
            <person name="Andreopoulos B."/>
            <person name="Lipzen A."/>
            <person name="Chen C."/>
            <person name="Yanf M."/>
            <person name="Daum C."/>
            <person name="Ng V."/>
            <person name="Clum A."/>
            <person name="Steindorff A."/>
            <person name="Ohm R."/>
            <person name="Martin F."/>
            <person name="Silar P."/>
            <person name="Natvig D."/>
            <person name="Lalanne C."/>
            <person name="Gautier V."/>
            <person name="Ament-Velasquez S.L."/>
            <person name="Kruys A."/>
            <person name="Hutchinson M.I."/>
            <person name="Powell A.J."/>
            <person name="Barry K."/>
            <person name="Miller A.N."/>
            <person name="Grigoriev I.V."/>
            <person name="Debuchy R."/>
            <person name="Gladieux P."/>
            <person name="Thoren M.H."/>
            <person name="Johannesson H."/>
        </authorList>
    </citation>
    <scope>NUCLEOTIDE SEQUENCE</scope>
    <source>
        <strain evidence="2">CBS 626.80</strain>
    </source>
</reference>
<feature type="compositionally biased region" description="Low complexity" evidence="1">
    <location>
        <begin position="470"/>
        <end position="517"/>
    </location>
</feature>
<feature type="compositionally biased region" description="Polar residues" evidence="1">
    <location>
        <begin position="249"/>
        <end position="266"/>
    </location>
</feature>
<feature type="compositionally biased region" description="Polar residues" evidence="1">
    <location>
        <begin position="362"/>
        <end position="376"/>
    </location>
</feature>
<proteinExistence type="predicted"/>
<protein>
    <submittedName>
        <fullName evidence="2">Uncharacterized protein</fullName>
    </submittedName>
</protein>
<evidence type="ECO:0000313" key="3">
    <source>
        <dbReference type="Proteomes" id="UP001303222"/>
    </source>
</evidence>
<feature type="compositionally biased region" description="Gly residues" evidence="1">
    <location>
        <begin position="275"/>
        <end position="288"/>
    </location>
</feature>
<feature type="compositionally biased region" description="Low complexity" evidence="1">
    <location>
        <begin position="297"/>
        <end position="316"/>
    </location>
</feature>
<feature type="compositionally biased region" description="Basic and acidic residues" evidence="1">
    <location>
        <begin position="521"/>
        <end position="535"/>
    </location>
</feature>
<feature type="compositionally biased region" description="Gly residues" evidence="1">
    <location>
        <begin position="174"/>
        <end position="186"/>
    </location>
</feature>
<feature type="region of interest" description="Disordered" evidence="1">
    <location>
        <begin position="1"/>
        <end position="116"/>
    </location>
</feature>
<evidence type="ECO:0000256" key="1">
    <source>
        <dbReference type="SAM" id="MobiDB-lite"/>
    </source>
</evidence>
<accession>A0AAN6NN12</accession>
<feature type="compositionally biased region" description="Basic and acidic residues" evidence="1">
    <location>
        <begin position="868"/>
        <end position="879"/>
    </location>
</feature>
<feature type="compositionally biased region" description="Polar residues" evidence="1">
    <location>
        <begin position="104"/>
        <end position="115"/>
    </location>
</feature>
<keyword evidence="3" id="KW-1185">Reference proteome</keyword>
<feature type="compositionally biased region" description="Low complexity" evidence="1">
    <location>
        <begin position="56"/>
        <end position="80"/>
    </location>
</feature>
<feature type="region of interest" description="Disordered" evidence="1">
    <location>
        <begin position="853"/>
        <end position="879"/>
    </location>
</feature>
<gene>
    <name evidence="2" type="ORF">QBC32DRAFT_46620</name>
</gene>
<organism evidence="2 3">
    <name type="scientific">Pseudoneurospora amorphoporcata</name>
    <dbReference type="NCBI Taxonomy" id="241081"/>
    <lineage>
        <taxon>Eukaryota</taxon>
        <taxon>Fungi</taxon>
        <taxon>Dikarya</taxon>
        <taxon>Ascomycota</taxon>
        <taxon>Pezizomycotina</taxon>
        <taxon>Sordariomycetes</taxon>
        <taxon>Sordariomycetidae</taxon>
        <taxon>Sordariales</taxon>
        <taxon>Sordariaceae</taxon>
        <taxon>Pseudoneurospora</taxon>
    </lineage>
</organism>
<feature type="compositionally biased region" description="Low complexity" evidence="1">
    <location>
        <begin position="389"/>
        <end position="405"/>
    </location>
</feature>
<feature type="region of interest" description="Disordered" evidence="1">
    <location>
        <begin position="550"/>
        <end position="574"/>
    </location>
</feature>
<name>A0AAN6NN12_9PEZI</name>
<sequence length="879" mass="91438">MTDNSNKSTIQSPPPKRRKLSVTMSSSSKPSLQPSALDRTRSLRKPTSTARLMKETSSTDASGTSAGSSTTTRGAGIGASKQRPVPMIQVPSTTKGGLPAPGTISRTVPTSSVGTAISGGGIKRMASVAATGSGTDNSNIKPPASGGLDRLASTRLKREGGKVENAGVGAGSGVGTGISSGPGNRVGSGAATTSTITTKSTTSSVSGLRQPLRARAPTVSASSMTAKATPLSPPTTTARSVSGPFGMTRPTTSPSGGSLATISSPRATATSGSGTRIGTGIGLEGGGHARTQSATISSPNSSTPKTTTPKPVPRSTAASGPLSLGTGSSKSTIGKDAAISRVGSGSESPKSASKGVPPPSTPGKSKPQSLISTTALRRSPATATPKIATTRGTSKTSTGTGLGSSPAHKRQNSASSISTAGTATTTGTKARTAANTGTATSTATTESHHLAASRRPLSIQAPKPVTGIYKAAPTATSSTTRPTATATTTTVTKPALRKPATALSSSTTTTTKASAPKPKSRIPEPHAPEQQQHPRHDFDTYQQHYTPAKIPLAPKPLTSSFLAPPTPSKQPANIAASAENSRLQTELLQLHLLHRDAERVRGEWEGDAERKLREKWERVRREHEVVGELEAREGEEGVMVSLLQLGLAGDGLEGRGMLDEQKIQALDEVILGAWAMSEPSFSSSSNSSSSGATMGKYTRVVLGFEVWAERARRILEDRRRSTEDKEGGDGGLKLDENGEVEMIGGLDVEWKNECVALGRRLEEWRRVLGEVGGVSLELPGHGYFRASRSIRGVKDVEKETNNGEEEEEDKSPLDRILSGFGSLVDNMLAELEVMEQIEREGVAEESEWVRRMNRVGEEEDEEEGGETGGKRGEAIWRAF</sequence>
<reference evidence="2" key="1">
    <citation type="journal article" date="2023" name="Mol. Phylogenet. Evol.">
        <title>Genome-scale phylogeny and comparative genomics of the fungal order Sordariales.</title>
        <authorList>
            <person name="Hensen N."/>
            <person name="Bonometti L."/>
            <person name="Westerberg I."/>
            <person name="Brannstrom I.O."/>
            <person name="Guillou S."/>
            <person name="Cros-Aarteil S."/>
            <person name="Calhoun S."/>
            <person name="Haridas S."/>
            <person name="Kuo A."/>
            <person name="Mondo S."/>
            <person name="Pangilinan J."/>
            <person name="Riley R."/>
            <person name="LaButti K."/>
            <person name="Andreopoulos B."/>
            <person name="Lipzen A."/>
            <person name="Chen C."/>
            <person name="Yan M."/>
            <person name="Daum C."/>
            <person name="Ng V."/>
            <person name="Clum A."/>
            <person name="Steindorff A."/>
            <person name="Ohm R.A."/>
            <person name="Martin F."/>
            <person name="Silar P."/>
            <person name="Natvig D.O."/>
            <person name="Lalanne C."/>
            <person name="Gautier V."/>
            <person name="Ament-Velasquez S.L."/>
            <person name="Kruys A."/>
            <person name="Hutchinson M.I."/>
            <person name="Powell A.J."/>
            <person name="Barry K."/>
            <person name="Miller A.N."/>
            <person name="Grigoriev I.V."/>
            <person name="Debuchy R."/>
            <person name="Gladieux P."/>
            <person name="Hiltunen Thoren M."/>
            <person name="Johannesson H."/>
        </authorList>
    </citation>
    <scope>NUCLEOTIDE SEQUENCE</scope>
    <source>
        <strain evidence="2">CBS 626.80</strain>
    </source>
</reference>
<comment type="caution">
    <text evidence="2">The sequence shown here is derived from an EMBL/GenBank/DDBJ whole genome shotgun (WGS) entry which is preliminary data.</text>
</comment>
<feature type="compositionally biased region" description="Polar residues" evidence="1">
    <location>
        <begin position="1"/>
        <end position="11"/>
    </location>
</feature>
<dbReference type="EMBL" id="MU859239">
    <property type="protein sequence ID" value="KAK3948880.1"/>
    <property type="molecule type" value="Genomic_DNA"/>
</dbReference>
<feature type="compositionally biased region" description="Low complexity" evidence="1">
    <location>
        <begin position="413"/>
        <end position="445"/>
    </location>
</feature>
<feature type="compositionally biased region" description="Low complexity" evidence="1">
    <location>
        <begin position="25"/>
        <end position="35"/>
    </location>
</feature>
<evidence type="ECO:0000313" key="2">
    <source>
        <dbReference type="EMBL" id="KAK3948880.1"/>
    </source>
</evidence>
<dbReference type="AlphaFoldDB" id="A0AAN6NN12"/>
<dbReference type="Proteomes" id="UP001303222">
    <property type="component" value="Unassembled WGS sequence"/>
</dbReference>
<feature type="compositionally biased region" description="Low complexity" evidence="1">
    <location>
        <begin position="192"/>
        <end position="206"/>
    </location>
</feature>
<feature type="region of interest" description="Disordered" evidence="1">
    <location>
        <begin position="174"/>
        <end position="535"/>
    </location>
</feature>